<dbReference type="PANTHER" id="PTHR42951:SF4">
    <property type="entry name" value="ACYL-COENZYME A THIOESTERASE MBLAC2"/>
    <property type="match status" value="1"/>
</dbReference>
<dbReference type="SMART" id="SM00849">
    <property type="entry name" value="Lactamase_B"/>
    <property type="match status" value="1"/>
</dbReference>
<keyword evidence="3" id="KW-1185">Reference proteome</keyword>
<dbReference type="InterPro" id="IPR036866">
    <property type="entry name" value="RibonucZ/Hydroxyglut_hydro"/>
</dbReference>
<proteinExistence type="predicted"/>
<reference evidence="2 3" key="1">
    <citation type="submission" date="2018-05" db="EMBL/GenBank/DDBJ databases">
        <title>Genomic Encyclopedia of Type Strains, Phase IV (KMG-IV): sequencing the most valuable type-strain genomes for metagenomic binning, comparative biology and taxonomic classification.</title>
        <authorList>
            <person name="Goeker M."/>
        </authorList>
    </citation>
    <scope>NUCLEOTIDE SEQUENCE [LARGE SCALE GENOMIC DNA]</scope>
    <source>
        <strain evidence="2 3">JC118</strain>
    </source>
</reference>
<dbReference type="GO" id="GO:0016787">
    <property type="term" value="F:hydrolase activity"/>
    <property type="evidence" value="ECO:0007669"/>
    <property type="project" value="UniProtKB-KW"/>
</dbReference>
<dbReference type="Pfam" id="PF00753">
    <property type="entry name" value="Lactamase_B"/>
    <property type="match status" value="1"/>
</dbReference>
<evidence type="ECO:0000259" key="1">
    <source>
        <dbReference type="SMART" id="SM00849"/>
    </source>
</evidence>
<dbReference type="AlphaFoldDB" id="A0A318LF13"/>
<sequence length="253" mass="28620">MSEWFTIEKIDDQTYAISEYKHWEQVHSYLVIGDESACLIDSGLGVENIHEACKQLTSLPIMTATTHVHWDHIGSHHAFDQIAVHEKEADWLRHFPIPLPVVKANLLRDPCDFPKSFDPSAYTVFQGEPTRILHDDDEIKLGGRTLRVVASPGHSPGHVCYFDEARGQLFSGDLIYAGCLYAFYPTTDPIAFRASIQHVKTLHVKRLLPAHYALNIPVSLIDEIDEGFMMIEAKGLLKQGSGQFDFEHFSIHI</sequence>
<gene>
    <name evidence="2" type="ORF">DES51_104224</name>
</gene>
<dbReference type="InterPro" id="IPR050855">
    <property type="entry name" value="NDM-1-like"/>
</dbReference>
<evidence type="ECO:0000313" key="3">
    <source>
        <dbReference type="Proteomes" id="UP000247612"/>
    </source>
</evidence>
<name>A0A318LF13_9FIRM</name>
<dbReference type="STRING" id="1034346.GCA_000313565_01715"/>
<accession>A0A318LF13</accession>
<feature type="domain" description="Metallo-beta-lactamase" evidence="1">
    <location>
        <begin position="25"/>
        <end position="211"/>
    </location>
</feature>
<evidence type="ECO:0000313" key="2">
    <source>
        <dbReference type="EMBL" id="PXX80217.1"/>
    </source>
</evidence>
<dbReference type="EMBL" id="QJKH01000004">
    <property type="protein sequence ID" value="PXX80217.1"/>
    <property type="molecule type" value="Genomic_DNA"/>
</dbReference>
<dbReference type="OrthoDB" id="9761531at2"/>
<keyword evidence="2" id="KW-0378">Hydrolase</keyword>
<dbReference type="Proteomes" id="UP000247612">
    <property type="component" value="Unassembled WGS sequence"/>
</dbReference>
<dbReference type="RefSeq" id="WP_022938020.1">
    <property type="nucleotide sequence ID" value="NZ_CABKRQ010000004.1"/>
</dbReference>
<dbReference type="InterPro" id="IPR001279">
    <property type="entry name" value="Metallo-B-lactamas"/>
</dbReference>
<organism evidence="2 3">
    <name type="scientific">Dielma fastidiosa</name>
    <dbReference type="NCBI Taxonomy" id="1034346"/>
    <lineage>
        <taxon>Bacteria</taxon>
        <taxon>Bacillati</taxon>
        <taxon>Bacillota</taxon>
        <taxon>Erysipelotrichia</taxon>
        <taxon>Erysipelotrichales</taxon>
        <taxon>Erysipelotrichaceae</taxon>
        <taxon>Dielma</taxon>
    </lineage>
</organism>
<dbReference type="SUPFAM" id="SSF56281">
    <property type="entry name" value="Metallo-hydrolase/oxidoreductase"/>
    <property type="match status" value="1"/>
</dbReference>
<comment type="caution">
    <text evidence="2">The sequence shown here is derived from an EMBL/GenBank/DDBJ whole genome shotgun (WGS) entry which is preliminary data.</text>
</comment>
<protein>
    <submittedName>
        <fullName evidence="2">Glyoxylase-like metal-dependent hydrolase (Beta-lactamase superfamily II)</fullName>
    </submittedName>
</protein>
<dbReference type="PANTHER" id="PTHR42951">
    <property type="entry name" value="METALLO-BETA-LACTAMASE DOMAIN-CONTAINING"/>
    <property type="match status" value="1"/>
</dbReference>
<dbReference type="Gene3D" id="3.60.15.10">
    <property type="entry name" value="Ribonuclease Z/Hydroxyacylglutathione hydrolase-like"/>
    <property type="match status" value="1"/>
</dbReference>